<dbReference type="Gene3D" id="1.20.120.450">
    <property type="entry name" value="dinb family like domain"/>
    <property type="match status" value="1"/>
</dbReference>
<dbReference type="AlphaFoldDB" id="A0A417YD11"/>
<dbReference type="InterPro" id="IPR024775">
    <property type="entry name" value="DinB-like"/>
</dbReference>
<reference evidence="2 3" key="1">
    <citation type="journal article" date="2007" name="Int. J. Syst. Evol. Microbiol.">
        <title>Oceanobacillus profundus sp. nov., isolated from a deep-sea sediment core.</title>
        <authorList>
            <person name="Kim Y.G."/>
            <person name="Choi D.H."/>
            <person name="Hyun S."/>
            <person name="Cho B.C."/>
        </authorList>
    </citation>
    <scope>NUCLEOTIDE SEQUENCE [LARGE SCALE GENOMIC DNA]</scope>
    <source>
        <strain evidence="2 3">DSM 18246</strain>
    </source>
</reference>
<dbReference type="EMBL" id="QWEH01000013">
    <property type="protein sequence ID" value="RHW30503.1"/>
    <property type="molecule type" value="Genomic_DNA"/>
</dbReference>
<organism evidence="2 3">
    <name type="scientific">Oceanobacillus profundus</name>
    <dbReference type="NCBI Taxonomy" id="372463"/>
    <lineage>
        <taxon>Bacteria</taxon>
        <taxon>Bacillati</taxon>
        <taxon>Bacillota</taxon>
        <taxon>Bacilli</taxon>
        <taxon>Bacillales</taxon>
        <taxon>Bacillaceae</taxon>
        <taxon>Oceanobacillus</taxon>
    </lineage>
</organism>
<proteinExistence type="predicted"/>
<dbReference type="InterPro" id="IPR034660">
    <property type="entry name" value="DinB/YfiT-like"/>
</dbReference>
<keyword evidence="3" id="KW-1185">Reference proteome</keyword>
<comment type="caution">
    <text evidence="2">The sequence shown here is derived from an EMBL/GenBank/DDBJ whole genome shotgun (WGS) entry which is preliminary data.</text>
</comment>
<dbReference type="RefSeq" id="WP_095314325.1">
    <property type="nucleotide sequence ID" value="NZ_JAMAWL010000003.1"/>
</dbReference>
<accession>A0A417YD11</accession>
<evidence type="ECO:0000313" key="2">
    <source>
        <dbReference type="EMBL" id="RHW30503.1"/>
    </source>
</evidence>
<evidence type="ECO:0000313" key="3">
    <source>
        <dbReference type="Proteomes" id="UP000285456"/>
    </source>
</evidence>
<dbReference type="SUPFAM" id="SSF109854">
    <property type="entry name" value="DinB/YfiT-like putative metalloenzymes"/>
    <property type="match status" value="1"/>
</dbReference>
<gene>
    <name evidence="2" type="ORF">D1B32_16845</name>
</gene>
<feature type="domain" description="DinB-like" evidence="1">
    <location>
        <begin position="34"/>
        <end position="172"/>
    </location>
</feature>
<dbReference type="OrthoDB" id="2389280at2"/>
<protein>
    <submittedName>
        <fullName evidence="2">DinB family protein</fullName>
    </submittedName>
</protein>
<sequence length="185" mass="22567">MKSTEMEKHFNKLIKQREAFYHNRTLNFERGWNRPFPDKWSIGETLYHLFLMVKLFRRFSNFYIPVMLPLAYVRKQQSYKTEIHNIYEEYKDKKKRSMRAPLLIMPPSGLENKWNVTEIEWFLEYETEQLKNILKHIPQDVAGQIYYPDPIAHYPNLIQSIHLIAVHEKHHFDLTLKYFSESDKM</sequence>
<dbReference type="Pfam" id="PF12867">
    <property type="entry name" value="DinB_2"/>
    <property type="match status" value="1"/>
</dbReference>
<dbReference type="Proteomes" id="UP000285456">
    <property type="component" value="Unassembled WGS sequence"/>
</dbReference>
<name>A0A417YD11_9BACI</name>
<evidence type="ECO:0000259" key="1">
    <source>
        <dbReference type="Pfam" id="PF12867"/>
    </source>
</evidence>